<accession>A0ABR2IUI4</accession>
<evidence type="ECO:0000313" key="3">
    <source>
        <dbReference type="Proteomes" id="UP001390339"/>
    </source>
</evidence>
<name>A0ABR2IUI4_9PEZI</name>
<dbReference type="Gene3D" id="2.60.40.640">
    <property type="match status" value="1"/>
</dbReference>
<comment type="caution">
    <text evidence="2">The sequence shown here is derived from an EMBL/GenBank/DDBJ whole genome shotgun (WGS) entry which is preliminary data.</text>
</comment>
<evidence type="ECO:0000256" key="1">
    <source>
        <dbReference type="SAM" id="MobiDB-lite"/>
    </source>
</evidence>
<sequence>MPSTTASTTKSNSFTAGVLAGINHKFTTAHGKHATMEIQLDNHYSAKAYTSSSSLSGRVVIRPSRDTRFDSLQILLMGVTRTRVDGVHAPAATQHTFLKLTMPIPESSYPVPRVYEADRTYSVPFNFVIPSYLTLSACSHKTESDAVSGHHLCIPPSLGGIPSSSSWDKDDMAPDMARVEYTIRARLYRDEEVDKRRTKILEANQVFNVLPAFSEQPPLNITPDDSLYSMTKTKSVRKSILSPKTGKITLTAAQPGAVMVSPNGSAGTTTTSARIDFTYEAASGQSSSSALPKVTEVTSKISAVTFFGAGAIKDLPNMGNWVRTYGAEGRGSYTYNTNLGSMAIKDFEWEQHISAQARRDSGYCSDFAGDSDHSGGGGGGGRRWSNSSSTKSHNNSSSSSSPIYHTASLQVPVALPTHKRMFVPTFHSCIVSRVYVLWLTVTVSSCGGSSTSKTTLGVPLQIGVEPDASLEAGEGAGPPTFEAAMEEAEVDELLRPRTMHVPDVEFERHALPGYGDSVGWRTATA</sequence>
<dbReference type="InterPro" id="IPR039634">
    <property type="entry name" value="Bul1-like"/>
</dbReference>
<reference evidence="2 3" key="1">
    <citation type="journal article" date="2024" name="IMA Fungus">
        <title>Apiospora arundinis, a panoply of carbohydrate-active enzymes and secondary metabolites.</title>
        <authorList>
            <person name="Sorensen T."/>
            <person name="Petersen C."/>
            <person name="Muurmann A.T."/>
            <person name="Christiansen J.V."/>
            <person name="Brundto M.L."/>
            <person name="Overgaard C.K."/>
            <person name="Boysen A.T."/>
            <person name="Wollenberg R.D."/>
            <person name="Larsen T.O."/>
            <person name="Sorensen J.L."/>
            <person name="Nielsen K.L."/>
            <person name="Sondergaard T.E."/>
        </authorList>
    </citation>
    <scope>NUCLEOTIDE SEQUENCE [LARGE SCALE GENOMIC DNA]</scope>
    <source>
        <strain evidence="2 3">AAU 773</strain>
    </source>
</reference>
<gene>
    <name evidence="2" type="ORF">PGQ11_007077</name>
</gene>
<dbReference type="Proteomes" id="UP001390339">
    <property type="component" value="Unassembled WGS sequence"/>
</dbReference>
<organism evidence="2 3">
    <name type="scientific">Apiospora arundinis</name>
    <dbReference type="NCBI Taxonomy" id="335852"/>
    <lineage>
        <taxon>Eukaryota</taxon>
        <taxon>Fungi</taxon>
        <taxon>Dikarya</taxon>
        <taxon>Ascomycota</taxon>
        <taxon>Pezizomycotina</taxon>
        <taxon>Sordariomycetes</taxon>
        <taxon>Xylariomycetidae</taxon>
        <taxon>Amphisphaeriales</taxon>
        <taxon>Apiosporaceae</taxon>
        <taxon>Apiospora</taxon>
    </lineage>
</organism>
<feature type="region of interest" description="Disordered" evidence="1">
    <location>
        <begin position="368"/>
        <end position="403"/>
    </location>
</feature>
<evidence type="ECO:0000313" key="2">
    <source>
        <dbReference type="EMBL" id="KAK8868499.1"/>
    </source>
</evidence>
<feature type="compositionally biased region" description="Low complexity" evidence="1">
    <location>
        <begin position="383"/>
        <end position="401"/>
    </location>
</feature>
<protein>
    <submittedName>
        <fullName evidence="2">Arrestin protein</fullName>
    </submittedName>
</protein>
<dbReference type="PANTHER" id="PTHR31904">
    <property type="entry name" value="BYPASS OF STOP CODON PROTEIN 5-RELATED"/>
    <property type="match status" value="1"/>
</dbReference>
<keyword evidence="3" id="KW-1185">Reference proteome</keyword>
<proteinExistence type="predicted"/>
<dbReference type="PANTHER" id="PTHR31904:SF1">
    <property type="entry name" value="BYPASS OF STOP CODON PROTEIN 5-RELATED"/>
    <property type="match status" value="1"/>
</dbReference>
<dbReference type="EMBL" id="JAPCWZ010000004">
    <property type="protein sequence ID" value="KAK8868499.1"/>
    <property type="molecule type" value="Genomic_DNA"/>
</dbReference>
<dbReference type="InterPro" id="IPR014752">
    <property type="entry name" value="Arrestin-like_C"/>
</dbReference>